<dbReference type="Proteomes" id="UP000466535">
    <property type="component" value="Unassembled WGS sequence"/>
</dbReference>
<dbReference type="InterPro" id="IPR006311">
    <property type="entry name" value="TAT_signal"/>
</dbReference>
<protein>
    <submittedName>
        <fullName evidence="1">Alpha/beta hydrolase</fullName>
    </submittedName>
</protein>
<evidence type="ECO:0000313" key="1">
    <source>
        <dbReference type="EMBL" id="MXR52345.1"/>
    </source>
</evidence>
<dbReference type="OrthoDB" id="11236at2157"/>
<gene>
    <name evidence="1" type="ORF">GRX03_12115</name>
</gene>
<reference evidence="1 2" key="1">
    <citation type="submission" date="2019-12" db="EMBL/GenBank/DDBJ databases">
        <title>Isolation and characterization of three novel carbon monoxide-oxidizing members of Halobacteria from salione crusts and soils.</title>
        <authorList>
            <person name="Myers M.R."/>
            <person name="King G.M."/>
        </authorList>
    </citation>
    <scope>NUCLEOTIDE SEQUENCE [LARGE SCALE GENOMIC DNA]</scope>
    <source>
        <strain evidence="1 2">WSH3</strain>
    </source>
</reference>
<name>A0A6B0T2W6_9EURY</name>
<keyword evidence="2" id="KW-1185">Reference proteome</keyword>
<keyword evidence="1" id="KW-0378">Hydrolase</keyword>
<dbReference type="Gene3D" id="3.40.50.1820">
    <property type="entry name" value="alpha/beta hydrolase"/>
    <property type="match status" value="1"/>
</dbReference>
<dbReference type="PROSITE" id="PS51318">
    <property type="entry name" value="TAT"/>
    <property type="match status" value="1"/>
</dbReference>
<dbReference type="RefSeq" id="WP_159764463.1">
    <property type="nucleotide sequence ID" value="NZ_WUUT01000004.1"/>
</dbReference>
<dbReference type="SUPFAM" id="SSF53474">
    <property type="entry name" value="alpha/beta-Hydrolases"/>
    <property type="match status" value="1"/>
</dbReference>
<dbReference type="GO" id="GO:0016787">
    <property type="term" value="F:hydrolase activity"/>
    <property type="evidence" value="ECO:0007669"/>
    <property type="project" value="UniProtKB-KW"/>
</dbReference>
<dbReference type="AlphaFoldDB" id="A0A6B0T2W6"/>
<organism evidence="1 2">
    <name type="scientific">Halovenus carboxidivorans</name>
    <dbReference type="NCBI Taxonomy" id="2692199"/>
    <lineage>
        <taxon>Archaea</taxon>
        <taxon>Methanobacteriati</taxon>
        <taxon>Methanobacteriota</taxon>
        <taxon>Stenosarchaea group</taxon>
        <taxon>Halobacteria</taxon>
        <taxon>Halobacteriales</taxon>
        <taxon>Haloarculaceae</taxon>
        <taxon>Halovenus</taxon>
    </lineage>
</organism>
<sequence length="272" mass="28081">MRDADSTQREGEPTTINRRTLLKGVGAAALAGTGAAAFSGTAAAAQTDLQIIEVDDSLFGWYADGSLPVVDELFVFIHGWFGNSTVESQANDVLTSVENAGYNPDAAVAIEWPASNLNYFESEGDTEEVAEVTADLIEEFYDSGGGSVRLTGHSLGGRTVCWIPTKIRDSSDIETIAALGAAADGSNVCDGIWTEGIAENANVFRNIHSLNDDVVGSAYGGSGDTALGTEGAGCDGPAGYADVDVTSSVGGHLEYLGDSLTGQKIAQAIDNS</sequence>
<proteinExistence type="predicted"/>
<dbReference type="EMBL" id="WUUT01000004">
    <property type="protein sequence ID" value="MXR52345.1"/>
    <property type="molecule type" value="Genomic_DNA"/>
</dbReference>
<evidence type="ECO:0000313" key="2">
    <source>
        <dbReference type="Proteomes" id="UP000466535"/>
    </source>
</evidence>
<dbReference type="InterPro" id="IPR029058">
    <property type="entry name" value="AB_hydrolase_fold"/>
</dbReference>
<comment type="caution">
    <text evidence="1">The sequence shown here is derived from an EMBL/GenBank/DDBJ whole genome shotgun (WGS) entry which is preliminary data.</text>
</comment>
<accession>A0A6B0T2W6</accession>